<dbReference type="Gramene" id="TraesSTA6D03G03667900.1">
    <property type="protein sequence ID" value="TraesSTA6D03G03667900.1.CDS1"/>
    <property type="gene ID" value="TraesSTA6D03G03667900"/>
</dbReference>
<dbReference type="Gramene" id="TraesPARA_EIv1.0_2197350.1">
    <property type="protein sequence ID" value="TraesPARA_EIv1.0_2197350.1.CDS1"/>
    <property type="gene ID" value="TraesPARA_EIv1.0_2197350"/>
</dbReference>
<dbReference type="Gramene" id="TraesSYM6D03G03620870.1">
    <property type="protein sequence ID" value="TraesSYM6D03G03620870.1.CDS1"/>
    <property type="gene ID" value="TraesSYM6D03G03620870"/>
</dbReference>
<evidence type="ECO:0000259" key="2">
    <source>
        <dbReference type="PROSITE" id="PS51525"/>
    </source>
</evidence>
<dbReference type="Gramene" id="TraesNOR6D03G03714440.1">
    <property type="protein sequence ID" value="TraesNOR6D03G03714440.1.CDS1"/>
    <property type="gene ID" value="TraesNOR6D03G03714440"/>
</dbReference>
<evidence type="ECO:0000313" key="4">
    <source>
        <dbReference type="Proteomes" id="UP000019116"/>
    </source>
</evidence>
<dbReference type="Gramene" id="TraesMAC6D03G03672570.1">
    <property type="protein sequence ID" value="TraesMAC6D03G03672570.1.CDS1"/>
    <property type="gene ID" value="TraesMAC6D03G03672570"/>
</dbReference>
<protein>
    <recommendedName>
        <fullName evidence="2">NET domain-containing protein</fullName>
    </recommendedName>
</protein>
<dbReference type="PANTHER" id="PTHR46136">
    <property type="entry name" value="TRANSCRIPTION FACTOR GTE8"/>
    <property type="match status" value="1"/>
</dbReference>
<dbReference type="Gramene" id="TraesWEE_scaffold_011278_01G000900.1">
    <property type="protein sequence ID" value="TraesWEE_scaffold_011278_01G000900.1"/>
    <property type="gene ID" value="TraesWEE_scaffold_011278_01G000900"/>
</dbReference>
<dbReference type="OrthoDB" id="10373102at2759"/>
<feature type="compositionally biased region" description="Acidic residues" evidence="1">
    <location>
        <begin position="345"/>
        <end position="354"/>
    </location>
</feature>
<evidence type="ECO:0000313" key="3">
    <source>
        <dbReference type="EnsemblPlants" id="TraesCS6D02G097100.1.cds1"/>
    </source>
</evidence>
<dbReference type="PANTHER" id="PTHR46136:SF18">
    <property type="entry name" value="NET DOMAIN-CONTAINING PROTEIN"/>
    <property type="match status" value="1"/>
</dbReference>
<feature type="compositionally biased region" description="Basic and acidic residues" evidence="1">
    <location>
        <begin position="57"/>
        <end position="69"/>
    </location>
</feature>
<dbReference type="STRING" id="4565.A0A3B6QBC8"/>
<name>A0A3B6QBC8_WHEAT</name>
<dbReference type="EnsemblPlants" id="TraesCS6D02G097100.1">
    <property type="protein sequence ID" value="TraesCS6D02G097100.1.cds1"/>
    <property type="gene ID" value="TraesCS6D02G097100"/>
</dbReference>
<dbReference type="InterPro" id="IPR027353">
    <property type="entry name" value="NET_dom"/>
</dbReference>
<feature type="domain" description="NET" evidence="2">
    <location>
        <begin position="74"/>
        <end position="159"/>
    </location>
</feature>
<dbReference type="Gramene" id="TraesLDM6D03G03677720.1">
    <property type="protein sequence ID" value="TraesLDM6D03G03677720.1.CDS1"/>
    <property type="gene ID" value="TraesLDM6D03G03677720"/>
</dbReference>
<proteinExistence type="predicted"/>
<dbReference type="PROSITE" id="PS51525">
    <property type="entry name" value="NET"/>
    <property type="match status" value="1"/>
</dbReference>
<dbReference type="Gramene" id="TraesRN6D0100234600.1">
    <property type="protein sequence ID" value="TraesRN6D0100234600.1"/>
    <property type="gene ID" value="TraesRN6D0100234600"/>
</dbReference>
<dbReference type="Gramene" id="TraesJUL6D03G03706910.1">
    <property type="protein sequence ID" value="TraesJUL6D03G03706910.1.CDS1"/>
    <property type="gene ID" value="TraesJUL6D03G03706910"/>
</dbReference>
<feature type="compositionally biased region" description="Low complexity" evidence="1">
    <location>
        <begin position="335"/>
        <end position="344"/>
    </location>
</feature>
<dbReference type="AlphaFoldDB" id="A0A3B6QBC8"/>
<dbReference type="Gramene" id="TraesCLE_scaffold_003235_01G000100.1">
    <property type="protein sequence ID" value="TraesCLE_scaffold_003235_01G000100.1"/>
    <property type="gene ID" value="TraesCLE_scaffold_003235_01G000100"/>
</dbReference>
<feature type="region of interest" description="Disordered" evidence="1">
    <location>
        <begin position="214"/>
        <end position="253"/>
    </location>
</feature>
<dbReference type="OMA" id="THQRKNM"/>
<keyword evidence="4" id="KW-1185">Reference proteome</keyword>
<dbReference type="Gramene" id="TraesLAC6D03G03624450.1">
    <property type="protein sequence ID" value="TraesLAC6D03G03624450.1.CDS1"/>
    <property type="gene ID" value="TraesLAC6D03G03624450"/>
</dbReference>
<dbReference type="Gramene" id="TraesROB_scaffold_004452_01G000900.1">
    <property type="protein sequence ID" value="TraesROB_scaffold_004452_01G000900.1"/>
    <property type="gene ID" value="TraesROB_scaffold_004452_01G000900"/>
</dbReference>
<reference evidence="3" key="1">
    <citation type="submission" date="2018-08" db="EMBL/GenBank/DDBJ databases">
        <authorList>
            <person name="Rossello M."/>
        </authorList>
    </citation>
    <scope>NUCLEOTIDE SEQUENCE [LARGE SCALE GENOMIC DNA]</scope>
    <source>
        <strain evidence="3">cv. Chinese Spring</strain>
    </source>
</reference>
<feature type="region of interest" description="Disordered" evidence="1">
    <location>
        <begin position="317"/>
        <end position="354"/>
    </location>
</feature>
<reference evidence="3" key="2">
    <citation type="submission" date="2018-10" db="UniProtKB">
        <authorList>
            <consortium name="EnsemblPlants"/>
        </authorList>
    </citation>
    <scope>IDENTIFICATION</scope>
</reference>
<dbReference type="Gramene" id="TraesCS6D03G0210700.1">
    <property type="protein sequence ID" value="TraesCS6D03G0210700.1.CDS1"/>
    <property type="gene ID" value="TraesCS6D03G0210700"/>
</dbReference>
<organism evidence="3">
    <name type="scientific">Triticum aestivum</name>
    <name type="common">Wheat</name>
    <dbReference type="NCBI Taxonomy" id="4565"/>
    <lineage>
        <taxon>Eukaryota</taxon>
        <taxon>Viridiplantae</taxon>
        <taxon>Streptophyta</taxon>
        <taxon>Embryophyta</taxon>
        <taxon>Tracheophyta</taxon>
        <taxon>Spermatophyta</taxon>
        <taxon>Magnoliopsida</taxon>
        <taxon>Liliopsida</taxon>
        <taxon>Poales</taxon>
        <taxon>Poaceae</taxon>
        <taxon>BOP clade</taxon>
        <taxon>Pooideae</taxon>
        <taxon>Triticodae</taxon>
        <taxon>Triticeae</taxon>
        <taxon>Triticinae</taxon>
        <taxon>Triticum</taxon>
    </lineage>
</organism>
<dbReference type="Gramene" id="TraesJAG6D03G03657220.1">
    <property type="protein sequence ID" value="TraesJAG6D03G03657220.1.CDS1"/>
    <property type="gene ID" value="TraesJAG6D03G03657220"/>
</dbReference>
<evidence type="ECO:0000256" key="1">
    <source>
        <dbReference type="SAM" id="MobiDB-lite"/>
    </source>
</evidence>
<dbReference type="InterPro" id="IPR052442">
    <property type="entry name" value="Env_Response_Regulator"/>
</dbReference>
<feature type="region of interest" description="Disordered" evidence="1">
    <location>
        <begin position="54"/>
        <end position="83"/>
    </location>
</feature>
<sequence>MEIAHREPFRVMSGRKRPLELETLRQRFQSELVAVRRLLAEAAAVLPASSPLAPRVRVKDSRPAEEPPAKKRKASSHAVPVKKMTSKERNQLYADLTKLAKLSESHVLPAHILELLKKHSRRGICDDYIEIEMHAVQDAALVEMQKQLDEFVRERANPSTHQRKNMMAEEENEDVDIVGGVSPMPVRPTPVQLVKEDEEYVDICGDASPAKNLGQDATIITGSSGSVSDSSHRSVDSPAPAERAANTTPPTRDLIARANEILERRRKEATSRAREKARQQVLKTERTAMFNETLDEEVKALGIDQYNTARPNNLLRQMGLFRKDKADDDDDDLKQQQQQHQSLQEDLEEGEIRL</sequence>
<dbReference type="Proteomes" id="UP000019116">
    <property type="component" value="Chromosome 6D"/>
</dbReference>
<accession>A0A3B6QBC8</accession>
<dbReference type="Gramene" id="TraesCAD_scaffold_017106_01G000900.1">
    <property type="protein sequence ID" value="TraesCAD_scaffold_017106_01G000900.1"/>
    <property type="gene ID" value="TraesCAD_scaffold_017106_01G000900"/>
</dbReference>
<dbReference type="Gramene" id="TraesARI6D03G03638070.1">
    <property type="protein sequence ID" value="TraesARI6D03G03638070.1.CDS1"/>
    <property type="gene ID" value="TraesARI6D03G03638070"/>
</dbReference>
<dbReference type="Gramene" id="TraesCS6D02G097100.1">
    <property type="protein sequence ID" value="TraesCS6D02G097100.1.cds1"/>
    <property type="gene ID" value="TraesCS6D02G097100"/>
</dbReference>